<sequence>MTFHLTQRKIETFKKNGNPVNAFTKLYSFIETLSKEEQLQIYHSYAPLFLPLLFYALHGVIPKKKSNQLEYLCSLEQTPQIRKKGFFILLLFLNHLDQFIDDNHRSILARAINLDPFLVDYPTNSVQLLHEPLSSKLENVPKSRLDKSPNTKKEKIELFNIFFQFITKLKNKQKPILINTFFRCFLPTCYPKVAKNIKLIDQNSEFGFKTHCPIILQSIFIENILEWINEEKICKWLFSTEFRVKILLGIFEQAILLPLAESKTILSIIDLYSSWITTNHCPELILNQFQFYIKEINTQLIERLKKLPNNENENFGLIKMTRIILEFIESLCLQQKYYLSKNNFHYLIEELIKVLTIILNSNQVKYINSVSEYYFGRLLNIWIHSRSTSRYYSNLIKNLFEKYKNNCSCVIQWKNTLIKFTIMIHNCLINVQAPFLNERISKSLLRGKGQPLILELDFFPNINKMDKNFLPVIGPPSELETKIHSIGLFESILPFDFTIARFYWSKMLKMFGNIDNIKDDKLYQIILGTYLEVSDLIDKFVKYYCENEDMTDLTNNNINKDNNSNSNNSNSNNNDDDNNIHKNNKSKVHNNKIQMKNEKINQNNKKNNPILINEISLPPRKELFYPIFSKACFDKKKIHRGGYPIAFAGICHLLCQPSSYNLSDQELANYYYLISYGLSLKSEEIDKNILRYCQTLFSYSFRGSMGLLNSFLDRLNDYCSNEKINRIYKISYLDIIYGFSSILNLQEQYQNLEIYKYESFININNQNIELFIDFQNNVLNEIERRESILKIINEPNFVVNEKNLNELQMINKKESNKWINLIKEDTNFQRFNGISTLNNNIREQIINNLIILLSINKKNLLYTDFAKIQTLWVLYSTTLIELNLPKNEINIDLLKKCIQMFYNHSFTKDESINETIYYIFNSLSKYSLLIYSLDDSIIIEYILSQCTEINKILKNTDPLIEFEHLKNDKDLKPVPVSISYSLLTMINFIISIPSLLEIEDLQILFFTTLFKCFGLDKTEDEIVQSMDFANYLLSSSMALQKRSFNSKIITNGTDSNKSTKSNKGLKSPKSSRSPKLSKSPLSGRSPKLSNTPSSGRSPKMSPISPKSAKMKRKSWSLKNFSSTLNLISTKSTEKKTQEKIQYINNDNTDLLEQLLQKIVIETHKLHHQNNKDQKKNDTIDQKKIKNKNKNKNKHNNDNEDNENDINKGLESLVKDSSSSSSPPQIYPYHRDYDLLKASQIVLTNLLIYWKNITAIKNNYNINNIFLENSLSFLNNKHFNDNLQDYIFIALIDGTIISLKEIYAEKNIKIQFIVRDLTGKWDWEIKKFIINNEDEFKENKSINKNTSEEFPLNEHESQLLEQKLEPNYTDNKFDIMDEKKSNNIYINNKNIREREREREINTNNNEDEDLLEILNFMNQPMDKSNRIGNEKDNDKKIELFEQITQNYIQQNNEIINIINKKSNNFENEINHYNNNSMKFYEDNNNNKNNNNNNNNNNKNNNNNNNNNNKIKKHKKFNEIQLLLIQLGFLDPKLNSNDLIILNKNHELIEELNTLDQIPSFIFQKISIIYIKNNQTNSIQILSNQKGSTLFEQFISKLGYKSKSNDKKNENVDNIYRNSIFYSNFQNQIMFQISTRLWKDNKIENINNNLKILQNNQVQIIWSENYEKSDFETLKIFYSGKNMVQIIIYPLPNYLFKIQIRSKINVKSFGPLRNGMCVDLKFLIPLLRETAIITDRLIKKQKKKSINPHLDRKKLISQIISKFKLSVPFVQYIQQLNNENNDKQLTEEKEVRIRIENQN</sequence>
<evidence type="ECO:0000256" key="1">
    <source>
        <dbReference type="ARBA" id="ARBA00022468"/>
    </source>
</evidence>
<feature type="region of interest" description="Disordered" evidence="2">
    <location>
        <begin position="1049"/>
        <end position="1115"/>
    </location>
</feature>
<accession>A0ABQ8YRT8</accession>
<dbReference type="InterPro" id="IPR035974">
    <property type="entry name" value="Rap/Ran-GAP_sf"/>
</dbReference>
<evidence type="ECO:0000256" key="2">
    <source>
        <dbReference type="SAM" id="MobiDB-lite"/>
    </source>
</evidence>
<feature type="region of interest" description="Disordered" evidence="2">
    <location>
        <begin position="1165"/>
        <end position="1205"/>
    </location>
</feature>
<dbReference type="PANTHER" id="PTHR10063:SF11">
    <property type="entry name" value="RHO GTPASE-ACTIVATING PROTEIN CG5521-RELATED"/>
    <property type="match status" value="1"/>
</dbReference>
<dbReference type="PANTHER" id="PTHR10063">
    <property type="entry name" value="TUBERIN"/>
    <property type="match status" value="1"/>
</dbReference>
<evidence type="ECO:0000313" key="4">
    <source>
        <dbReference type="EMBL" id="KAJ6247288.1"/>
    </source>
</evidence>
<keyword evidence="1" id="KW-0343">GTPase activation</keyword>
<feature type="region of interest" description="Disordered" evidence="2">
    <location>
        <begin position="1475"/>
        <end position="1508"/>
    </location>
</feature>
<feature type="region of interest" description="Disordered" evidence="2">
    <location>
        <begin position="555"/>
        <end position="591"/>
    </location>
</feature>
<name>A0ABQ8YRT8_9EUKA</name>
<feature type="compositionally biased region" description="Low complexity" evidence="2">
    <location>
        <begin position="1064"/>
        <end position="1089"/>
    </location>
</feature>
<feature type="compositionally biased region" description="Polar residues" evidence="2">
    <location>
        <begin position="1049"/>
        <end position="1062"/>
    </location>
</feature>
<keyword evidence="5" id="KW-1185">Reference proteome</keyword>
<evidence type="ECO:0000313" key="5">
    <source>
        <dbReference type="Proteomes" id="UP001150062"/>
    </source>
</evidence>
<dbReference type="PROSITE" id="PS50085">
    <property type="entry name" value="RAPGAP"/>
    <property type="match status" value="1"/>
</dbReference>
<proteinExistence type="predicted"/>
<feature type="compositionally biased region" description="Basic residues" evidence="2">
    <location>
        <begin position="1184"/>
        <end position="1193"/>
    </location>
</feature>
<protein>
    <submittedName>
        <fullName evidence="4">Rho gtpase-activating protein</fullName>
    </submittedName>
</protein>
<organism evidence="4 5">
    <name type="scientific">Anaeramoeba flamelloides</name>
    <dbReference type="NCBI Taxonomy" id="1746091"/>
    <lineage>
        <taxon>Eukaryota</taxon>
        <taxon>Metamonada</taxon>
        <taxon>Anaeramoebidae</taxon>
        <taxon>Anaeramoeba</taxon>
    </lineage>
</organism>
<dbReference type="SUPFAM" id="SSF111347">
    <property type="entry name" value="Rap/Ran-GAP"/>
    <property type="match status" value="1"/>
</dbReference>
<comment type="caution">
    <text evidence="4">The sequence shown here is derived from an EMBL/GenBank/DDBJ whole genome shotgun (WGS) entry which is preliminary data.</text>
</comment>
<dbReference type="Gene3D" id="3.40.50.11210">
    <property type="entry name" value="Rap/Ran-GAP"/>
    <property type="match status" value="1"/>
</dbReference>
<reference evidence="4" key="1">
    <citation type="submission" date="2022-08" db="EMBL/GenBank/DDBJ databases">
        <title>Novel sulfate-reducing endosymbionts in the free-living metamonad Anaeramoeba.</title>
        <authorList>
            <person name="Jerlstrom-Hultqvist J."/>
            <person name="Cepicka I."/>
            <person name="Gallot-Lavallee L."/>
            <person name="Salas-Leiva D."/>
            <person name="Curtis B.A."/>
            <person name="Zahonova K."/>
            <person name="Pipaliya S."/>
            <person name="Dacks J."/>
            <person name="Roger A.J."/>
        </authorList>
    </citation>
    <scope>NUCLEOTIDE SEQUENCE</scope>
    <source>
        <strain evidence="4">Schooner1</strain>
    </source>
</reference>
<evidence type="ECO:0000259" key="3">
    <source>
        <dbReference type="PROSITE" id="PS50085"/>
    </source>
</evidence>
<dbReference type="Proteomes" id="UP001150062">
    <property type="component" value="Unassembled WGS sequence"/>
</dbReference>
<dbReference type="EMBL" id="JAOAOG010000127">
    <property type="protein sequence ID" value="KAJ6247288.1"/>
    <property type="molecule type" value="Genomic_DNA"/>
</dbReference>
<feature type="domain" description="Rap-GAP" evidence="3">
    <location>
        <begin position="1550"/>
        <end position="1757"/>
    </location>
</feature>
<dbReference type="Pfam" id="PF02145">
    <property type="entry name" value="Rap_GAP"/>
    <property type="match status" value="1"/>
</dbReference>
<feature type="compositionally biased region" description="Basic and acidic residues" evidence="2">
    <location>
        <begin position="1169"/>
        <end position="1183"/>
    </location>
</feature>
<dbReference type="InterPro" id="IPR000331">
    <property type="entry name" value="Rap/Ran_GAP_dom"/>
</dbReference>
<feature type="compositionally biased region" description="Low complexity" evidence="2">
    <location>
        <begin position="555"/>
        <end position="573"/>
    </location>
</feature>
<dbReference type="InterPro" id="IPR027107">
    <property type="entry name" value="Tuberin/Ral-act_asu"/>
</dbReference>
<gene>
    <name evidence="4" type="ORF">M0813_18815</name>
</gene>
<feature type="compositionally biased region" description="Low complexity" evidence="2">
    <location>
        <begin position="1482"/>
        <end position="1507"/>
    </location>
</feature>